<evidence type="ECO:0000256" key="7">
    <source>
        <dbReference type="SAM" id="MobiDB-lite"/>
    </source>
</evidence>
<feature type="DNA-binding region" description="Homeobox" evidence="5">
    <location>
        <begin position="59"/>
        <end position="118"/>
    </location>
</feature>
<reference evidence="9 10" key="1">
    <citation type="journal article" date="2019" name="Commun. Biol.">
        <title>The bagworm genome reveals a unique fibroin gene that provides high tensile strength.</title>
        <authorList>
            <person name="Kono N."/>
            <person name="Nakamura H."/>
            <person name="Ohtoshi R."/>
            <person name="Tomita M."/>
            <person name="Numata K."/>
            <person name="Arakawa K."/>
        </authorList>
    </citation>
    <scope>NUCLEOTIDE SEQUENCE [LARGE SCALE GENOMIC DNA]</scope>
</reference>
<dbReference type="Proteomes" id="UP000299102">
    <property type="component" value="Unassembled WGS sequence"/>
</dbReference>
<sequence length="347" mass="37814">MHIKLCELRLNIYVGPPRAPRTSRRWKAPRPVCGALNGPSSCEDSDTESEPGITLKRKQRRSRTTFSGDQLEALERAFTRTQYPDVYTREELAQKTKLTEARVQVWFSNRRARLRKQLNSQQLSAFNTMSLQSAFPPVHQQYEPPSTFNSQCASWQQSAYSSALGTGSVLNSALAPSLHQSALTAPSVCQSALAATALHPPTSGSFASGNLTPLSHSSELPAPLQPSSDATPPSSSPAAASPSANHNSLPYQHSSYTGPDPMPHPYGYGDYAKQEHAVPAHNHWTSRQLGAHSQNKLAEMSAWSDNYSSFFGTNAPHYASHAHSPTEAKSGYPYLGQLGGMDMGRVH</sequence>
<dbReference type="PANTHER" id="PTHR24329:SF543">
    <property type="entry name" value="FI01017P-RELATED"/>
    <property type="match status" value="1"/>
</dbReference>
<feature type="region of interest" description="Disordered" evidence="7">
    <location>
        <begin position="204"/>
        <end position="270"/>
    </location>
</feature>
<feature type="compositionally biased region" description="Polar residues" evidence="7">
    <location>
        <begin position="204"/>
        <end position="218"/>
    </location>
</feature>
<comment type="subcellular location">
    <subcellularLocation>
        <location evidence="1 5 6">Nucleus</location>
    </subcellularLocation>
</comment>
<dbReference type="EMBL" id="BGZK01000252">
    <property type="protein sequence ID" value="GBP31861.1"/>
    <property type="molecule type" value="Genomic_DNA"/>
</dbReference>
<dbReference type="OrthoDB" id="3225452at2759"/>
<dbReference type="PROSITE" id="PS00027">
    <property type="entry name" value="HOMEOBOX_1"/>
    <property type="match status" value="1"/>
</dbReference>
<dbReference type="FunFam" id="1.10.10.60:FF:000649">
    <property type="entry name" value="C. Elegans Homeobox"/>
    <property type="match status" value="1"/>
</dbReference>
<protein>
    <submittedName>
        <fullName evidence="9">Protein gooseberry</fullName>
    </submittedName>
</protein>
<dbReference type="STRING" id="151549.A0A4C1UZG5"/>
<organism evidence="9 10">
    <name type="scientific">Eumeta variegata</name>
    <name type="common">Bagworm moth</name>
    <name type="synonym">Eumeta japonica</name>
    <dbReference type="NCBI Taxonomy" id="151549"/>
    <lineage>
        <taxon>Eukaryota</taxon>
        <taxon>Metazoa</taxon>
        <taxon>Ecdysozoa</taxon>
        <taxon>Arthropoda</taxon>
        <taxon>Hexapoda</taxon>
        <taxon>Insecta</taxon>
        <taxon>Pterygota</taxon>
        <taxon>Neoptera</taxon>
        <taxon>Endopterygota</taxon>
        <taxon>Lepidoptera</taxon>
        <taxon>Glossata</taxon>
        <taxon>Ditrysia</taxon>
        <taxon>Tineoidea</taxon>
        <taxon>Psychidae</taxon>
        <taxon>Oiketicinae</taxon>
        <taxon>Eumeta</taxon>
    </lineage>
</organism>
<comment type="caution">
    <text evidence="9">The sequence shown here is derived from an EMBL/GenBank/DDBJ whole genome shotgun (WGS) entry which is preliminary data.</text>
</comment>
<dbReference type="GO" id="GO:0000977">
    <property type="term" value="F:RNA polymerase II transcription regulatory region sequence-specific DNA binding"/>
    <property type="evidence" value="ECO:0007669"/>
    <property type="project" value="TreeGrafter"/>
</dbReference>
<dbReference type="PROSITE" id="PS50071">
    <property type="entry name" value="HOMEOBOX_2"/>
    <property type="match status" value="1"/>
</dbReference>
<evidence type="ECO:0000256" key="4">
    <source>
        <dbReference type="ARBA" id="ARBA00023242"/>
    </source>
</evidence>
<keyword evidence="4 5" id="KW-0539">Nucleus</keyword>
<gene>
    <name evidence="9" type="primary">gsb</name>
    <name evidence="9" type="ORF">EVAR_16635_1</name>
</gene>
<dbReference type="PANTHER" id="PTHR24329">
    <property type="entry name" value="HOMEOBOX PROTEIN ARISTALESS"/>
    <property type="match status" value="1"/>
</dbReference>
<evidence type="ECO:0000313" key="10">
    <source>
        <dbReference type="Proteomes" id="UP000299102"/>
    </source>
</evidence>
<dbReference type="GO" id="GO:0000981">
    <property type="term" value="F:DNA-binding transcription factor activity, RNA polymerase II-specific"/>
    <property type="evidence" value="ECO:0007669"/>
    <property type="project" value="InterPro"/>
</dbReference>
<dbReference type="InterPro" id="IPR050649">
    <property type="entry name" value="Paired_Homeobox_TFs"/>
</dbReference>
<accession>A0A4C1UZG5</accession>
<dbReference type="CDD" id="cd00086">
    <property type="entry name" value="homeodomain"/>
    <property type="match status" value="1"/>
</dbReference>
<name>A0A4C1UZG5_EUMVA</name>
<keyword evidence="2 5" id="KW-0238">DNA-binding</keyword>
<dbReference type="InterPro" id="IPR001356">
    <property type="entry name" value="HD"/>
</dbReference>
<keyword evidence="10" id="KW-1185">Reference proteome</keyword>
<keyword evidence="3 5" id="KW-0371">Homeobox</keyword>
<dbReference type="GO" id="GO:0005634">
    <property type="term" value="C:nucleus"/>
    <property type="evidence" value="ECO:0007669"/>
    <property type="project" value="UniProtKB-SubCell"/>
</dbReference>
<evidence type="ECO:0000256" key="5">
    <source>
        <dbReference type="PROSITE-ProRule" id="PRU00108"/>
    </source>
</evidence>
<feature type="compositionally biased region" description="Low complexity" evidence="7">
    <location>
        <begin position="226"/>
        <end position="244"/>
    </location>
</feature>
<feature type="compositionally biased region" description="Polar residues" evidence="7">
    <location>
        <begin position="245"/>
        <end position="257"/>
    </location>
</feature>
<dbReference type="Pfam" id="PF00046">
    <property type="entry name" value="Homeodomain"/>
    <property type="match status" value="1"/>
</dbReference>
<dbReference type="InterPro" id="IPR017970">
    <property type="entry name" value="Homeobox_CS"/>
</dbReference>
<evidence type="ECO:0000313" key="9">
    <source>
        <dbReference type="EMBL" id="GBP31861.1"/>
    </source>
</evidence>
<proteinExistence type="predicted"/>
<evidence type="ECO:0000259" key="8">
    <source>
        <dbReference type="PROSITE" id="PS50071"/>
    </source>
</evidence>
<dbReference type="AlphaFoldDB" id="A0A4C1UZG5"/>
<feature type="domain" description="Homeobox" evidence="8">
    <location>
        <begin position="57"/>
        <end position="117"/>
    </location>
</feature>
<evidence type="ECO:0000256" key="2">
    <source>
        <dbReference type="ARBA" id="ARBA00023125"/>
    </source>
</evidence>
<evidence type="ECO:0000256" key="1">
    <source>
        <dbReference type="ARBA" id="ARBA00004123"/>
    </source>
</evidence>
<dbReference type="InterPro" id="IPR009057">
    <property type="entry name" value="Homeodomain-like_sf"/>
</dbReference>
<dbReference type="Gene3D" id="1.10.10.60">
    <property type="entry name" value="Homeodomain-like"/>
    <property type="match status" value="1"/>
</dbReference>
<dbReference type="SMART" id="SM00389">
    <property type="entry name" value="HOX"/>
    <property type="match status" value="1"/>
</dbReference>
<dbReference type="SUPFAM" id="SSF46689">
    <property type="entry name" value="Homeodomain-like"/>
    <property type="match status" value="1"/>
</dbReference>
<evidence type="ECO:0000256" key="6">
    <source>
        <dbReference type="RuleBase" id="RU000682"/>
    </source>
</evidence>
<evidence type="ECO:0000256" key="3">
    <source>
        <dbReference type="ARBA" id="ARBA00023155"/>
    </source>
</evidence>